<dbReference type="AlphaFoldDB" id="A0A1Y2N039"/>
<comment type="caution">
    <text evidence="7">The sequence shown here is derived from an EMBL/GenBank/DDBJ whole genome shotgun (WGS) entry which is preliminary data.</text>
</comment>
<keyword evidence="8" id="KW-1185">Reference proteome</keyword>
<dbReference type="GO" id="GO:0051287">
    <property type="term" value="F:NAD binding"/>
    <property type="evidence" value="ECO:0007669"/>
    <property type="project" value="InterPro"/>
</dbReference>
<name>A0A1Y2N039_PSEAH</name>
<feature type="active site" evidence="4">
    <location>
        <position position="166"/>
    </location>
</feature>
<feature type="domain" description="6-phosphogluconate dehydrogenase NADP-binding" evidence="5">
    <location>
        <begin position="2"/>
        <end position="157"/>
    </location>
</feature>
<evidence type="ECO:0000259" key="6">
    <source>
        <dbReference type="Pfam" id="PF14833"/>
    </source>
</evidence>
<evidence type="ECO:0000259" key="5">
    <source>
        <dbReference type="Pfam" id="PF03446"/>
    </source>
</evidence>
<evidence type="ECO:0000256" key="3">
    <source>
        <dbReference type="ARBA" id="ARBA00023027"/>
    </source>
</evidence>
<dbReference type="EMBL" id="MIGB01000011">
    <property type="protein sequence ID" value="OSY40816.1"/>
    <property type="molecule type" value="Genomic_DNA"/>
</dbReference>
<accession>A0A1Y2N039</accession>
<dbReference type="SUPFAM" id="SSF51735">
    <property type="entry name" value="NAD(P)-binding Rossmann-fold domains"/>
    <property type="match status" value="1"/>
</dbReference>
<gene>
    <name evidence="7" type="primary">mmsB_2</name>
    <name evidence="7" type="ORF">BG845_02575</name>
</gene>
<evidence type="ECO:0000313" key="8">
    <source>
        <dbReference type="Proteomes" id="UP000194360"/>
    </source>
</evidence>
<dbReference type="PANTHER" id="PTHR43060:SF15">
    <property type="entry name" value="3-HYDROXYISOBUTYRATE DEHYDROGENASE-LIKE 1, MITOCHONDRIAL-RELATED"/>
    <property type="match status" value="1"/>
</dbReference>
<evidence type="ECO:0000256" key="2">
    <source>
        <dbReference type="ARBA" id="ARBA00023002"/>
    </source>
</evidence>
<dbReference type="Gene3D" id="3.40.50.720">
    <property type="entry name" value="NAD(P)-binding Rossmann-like Domain"/>
    <property type="match status" value="1"/>
</dbReference>
<dbReference type="OrthoDB" id="3185659at2"/>
<dbReference type="Proteomes" id="UP000194360">
    <property type="component" value="Unassembled WGS sequence"/>
</dbReference>
<dbReference type="PANTHER" id="PTHR43060">
    <property type="entry name" value="3-HYDROXYISOBUTYRATE DEHYDROGENASE-LIKE 1, MITOCHONDRIAL-RELATED"/>
    <property type="match status" value="1"/>
</dbReference>
<evidence type="ECO:0000256" key="1">
    <source>
        <dbReference type="ARBA" id="ARBA00009080"/>
    </source>
</evidence>
<dbReference type="STRING" id="2074.BG845_02575"/>
<dbReference type="GO" id="GO:0050661">
    <property type="term" value="F:NADP binding"/>
    <property type="evidence" value="ECO:0007669"/>
    <property type="project" value="InterPro"/>
</dbReference>
<sequence>MRIGIVGLGNMGALIAAAVVRAGFETYVHDIRPEAVDALVELGAHGTASVKELAEAADVIGVVVLDEAQVRAVADDVAGTGLPRHLVVHSTVTPAFVSDLAEQLADIGVSVLDAPVAGGLARARTGDLTVLVGGSAADAELLAAVFDAFGREVFHVGPPGAGSAAKLSVNFMTIAGYALQIEAMNFARAHGLTEDTLSAVLSTSNADSRAVRTWGVQDRMRRNVPAGTTPPPLVMRKDLGAFTTAAGRAGLVSPLAAVATDTLLTRIGERDTWLDSNGGVPDVPRCTVCGQELIPPFRAAGGHPECLRG</sequence>
<organism evidence="7 8">
    <name type="scientific">Pseudonocardia autotrophica</name>
    <name type="common">Amycolata autotrophica</name>
    <name type="synonym">Nocardia autotrophica</name>
    <dbReference type="NCBI Taxonomy" id="2074"/>
    <lineage>
        <taxon>Bacteria</taxon>
        <taxon>Bacillati</taxon>
        <taxon>Actinomycetota</taxon>
        <taxon>Actinomycetes</taxon>
        <taxon>Pseudonocardiales</taxon>
        <taxon>Pseudonocardiaceae</taxon>
        <taxon>Pseudonocardia</taxon>
    </lineage>
</organism>
<dbReference type="InterPro" id="IPR029154">
    <property type="entry name" value="HIBADH-like_NADP-bd"/>
</dbReference>
<dbReference type="Pfam" id="PF03446">
    <property type="entry name" value="NAD_binding_2"/>
    <property type="match status" value="1"/>
</dbReference>
<dbReference type="InterPro" id="IPR008927">
    <property type="entry name" value="6-PGluconate_DH-like_C_sf"/>
</dbReference>
<dbReference type="Pfam" id="PF14833">
    <property type="entry name" value="NAD_binding_11"/>
    <property type="match status" value="1"/>
</dbReference>
<dbReference type="InterPro" id="IPR036291">
    <property type="entry name" value="NAD(P)-bd_dom_sf"/>
</dbReference>
<dbReference type="PIRSF" id="PIRSF000103">
    <property type="entry name" value="HIBADH"/>
    <property type="match status" value="1"/>
</dbReference>
<dbReference type="RefSeq" id="WP_085912826.1">
    <property type="nucleotide sequence ID" value="NZ_AP018920.1"/>
</dbReference>
<feature type="domain" description="3-hydroxyisobutyrate dehydrogenase-like NAD-binding" evidence="6">
    <location>
        <begin position="160"/>
        <end position="263"/>
    </location>
</feature>
<keyword evidence="3" id="KW-0520">NAD</keyword>
<protein>
    <submittedName>
        <fullName evidence="7">3-hydroxyisobutyrate dehydrogenase</fullName>
        <ecNumber evidence="7">1.1.1.31</ecNumber>
    </submittedName>
</protein>
<dbReference type="InterPro" id="IPR015815">
    <property type="entry name" value="HIBADH-related"/>
</dbReference>
<evidence type="ECO:0000313" key="7">
    <source>
        <dbReference type="EMBL" id="OSY40816.1"/>
    </source>
</evidence>
<dbReference type="EC" id="1.1.1.31" evidence="7"/>
<dbReference type="SUPFAM" id="SSF48179">
    <property type="entry name" value="6-phosphogluconate dehydrogenase C-terminal domain-like"/>
    <property type="match status" value="1"/>
</dbReference>
<keyword evidence="2 7" id="KW-0560">Oxidoreductase</keyword>
<dbReference type="Gene3D" id="1.10.1040.10">
    <property type="entry name" value="N-(1-d-carboxylethyl)-l-norvaline Dehydrogenase, domain 2"/>
    <property type="match status" value="1"/>
</dbReference>
<proteinExistence type="inferred from homology"/>
<evidence type="ECO:0000256" key="4">
    <source>
        <dbReference type="PIRSR" id="PIRSR000103-1"/>
    </source>
</evidence>
<dbReference type="GO" id="GO:0008442">
    <property type="term" value="F:3-hydroxyisobutyrate dehydrogenase activity"/>
    <property type="evidence" value="ECO:0007669"/>
    <property type="project" value="UniProtKB-EC"/>
</dbReference>
<comment type="similarity">
    <text evidence="1">Belongs to the HIBADH-related family.</text>
</comment>
<reference evidence="7 8" key="1">
    <citation type="submission" date="2016-09" db="EMBL/GenBank/DDBJ databases">
        <title>Pseudonocardia autotrophica DSM535, a candidate organism with high potential of specific P450 cytochromes.</title>
        <authorList>
            <person name="Grumaz C."/>
            <person name="Vainshtein Y."/>
            <person name="Kirstahler P."/>
            <person name="Sohn K."/>
        </authorList>
    </citation>
    <scope>NUCLEOTIDE SEQUENCE [LARGE SCALE GENOMIC DNA]</scope>
    <source>
        <strain evidence="7 8">DSM 535</strain>
    </source>
</reference>
<dbReference type="InterPro" id="IPR013328">
    <property type="entry name" value="6PGD_dom2"/>
</dbReference>
<dbReference type="InterPro" id="IPR006115">
    <property type="entry name" value="6PGDH_NADP-bd"/>
</dbReference>